<feature type="domain" description="NmrA-like" evidence="3">
    <location>
        <begin position="4"/>
        <end position="151"/>
    </location>
</feature>
<sequence length="245" mass="26975">MAQRLVAAARAERLQHVVFHSVIHPDIAELPHHRQKLQVETLLEDSGLPVTVLRPSHYMQNVLDFWDFFGAGLLPYPTSPDSRMGVVDVEDVAGAAANVLTNPDIHIGMTYDLSTVELSRHEMARIWSRVLGHPMTAVRLPPQALNQPQAAVAAFAPGIARSLVSTRLRSLPHIARGLRAAPNTRGFRGWPKDAQDTYVQMMAYYDVHGLPPGDFGDLATVLHRPGTDYETFARRVAVARGITAA</sequence>
<evidence type="ECO:0000256" key="2">
    <source>
        <dbReference type="ARBA" id="ARBA00022857"/>
    </source>
</evidence>
<proteinExistence type="inferred from homology"/>
<accession>A0A7I7QUT0</accession>
<dbReference type="InterPro" id="IPR036291">
    <property type="entry name" value="NAD(P)-bd_dom_sf"/>
</dbReference>
<comment type="similarity">
    <text evidence="1">Belongs to the NmrA-type oxidoreductase family.</text>
</comment>
<evidence type="ECO:0000313" key="5">
    <source>
        <dbReference type="Proteomes" id="UP000467193"/>
    </source>
</evidence>
<dbReference type="InterPro" id="IPR051164">
    <property type="entry name" value="NmrA-like_oxidored"/>
</dbReference>
<dbReference type="Gene3D" id="3.40.50.720">
    <property type="entry name" value="NAD(P)-binding Rossmann-like Domain"/>
    <property type="match status" value="1"/>
</dbReference>
<evidence type="ECO:0000313" key="4">
    <source>
        <dbReference type="EMBL" id="BBY30015.1"/>
    </source>
</evidence>
<gene>
    <name evidence="4" type="ORF">MSEDJ_41110</name>
</gene>
<name>A0A7I7QUT0_9MYCO</name>
<dbReference type="AlphaFoldDB" id="A0A7I7QUT0"/>
<dbReference type="Pfam" id="PF05368">
    <property type="entry name" value="NmrA"/>
    <property type="match status" value="1"/>
</dbReference>
<dbReference type="PANTHER" id="PTHR42748">
    <property type="entry name" value="NITROGEN METABOLITE REPRESSION PROTEIN NMRA FAMILY MEMBER"/>
    <property type="match status" value="1"/>
</dbReference>
<reference evidence="4 5" key="1">
    <citation type="journal article" date="2019" name="Emerg. Microbes Infect.">
        <title>Comprehensive subspecies identification of 175 nontuberculous mycobacteria species based on 7547 genomic profiles.</title>
        <authorList>
            <person name="Matsumoto Y."/>
            <person name="Kinjo T."/>
            <person name="Motooka D."/>
            <person name="Nabeya D."/>
            <person name="Jung N."/>
            <person name="Uechi K."/>
            <person name="Horii T."/>
            <person name="Iida T."/>
            <person name="Fujita J."/>
            <person name="Nakamura S."/>
        </authorList>
    </citation>
    <scope>NUCLEOTIDE SEQUENCE [LARGE SCALE GENOMIC DNA]</scope>
    <source>
        <strain evidence="4 5">JCM 17899</strain>
    </source>
</reference>
<dbReference type="Gene3D" id="3.90.25.10">
    <property type="entry name" value="UDP-galactose 4-epimerase, domain 1"/>
    <property type="match status" value="1"/>
</dbReference>
<dbReference type="SUPFAM" id="SSF51735">
    <property type="entry name" value="NAD(P)-binding Rossmann-fold domains"/>
    <property type="match status" value="1"/>
</dbReference>
<dbReference type="InterPro" id="IPR008030">
    <property type="entry name" value="NmrA-like"/>
</dbReference>
<evidence type="ECO:0000256" key="1">
    <source>
        <dbReference type="ARBA" id="ARBA00006328"/>
    </source>
</evidence>
<dbReference type="Proteomes" id="UP000467193">
    <property type="component" value="Chromosome"/>
</dbReference>
<dbReference type="PANTHER" id="PTHR42748:SF7">
    <property type="entry name" value="NMRA LIKE REDOX SENSOR 1-RELATED"/>
    <property type="match status" value="1"/>
</dbReference>
<keyword evidence="5" id="KW-1185">Reference proteome</keyword>
<dbReference type="EMBL" id="AP022588">
    <property type="protein sequence ID" value="BBY30015.1"/>
    <property type="molecule type" value="Genomic_DNA"/>
</dbReference>
<evidence type="ECO:0000259" key="3">
    <source>
        <dbReference type="Pfam" id="PF05368"/>
    </source>
</evidence>
<organism evidence="4 5">
    <name type="scientific">Mycolicibacterium sediminis</name>
    <dbReference type="NCBI Taxonomy" id="1286180"/>
    <lineage>
        <taxon>Bacteria</taxon>
        <taxon>Bacillati</taxon>
        <taxon>Actinomycetota</taxon>
        <taxon>Actinomycetes</taxon>
        <taxon>Mycobacteriales</taxon>
        <taxon>Mycobacteriaceae</taxon>
        <taxon>Mycolicibacterium</taxon>
    </lineage>
</organism>
<protein>
    <recommendedName>
        <fullName evidence="3">NmrA-like domain-containing protein</fullName>
    </recommendedName>
</protein>
<dbReference type="KEGG" id="msei:MSEDJ_41110"/>
<keyword evidence="2" id="KW-0521">NADP</keyword>